<proteinExistence type="predicted"/>
<organism evidence="1 2">
    <name type="scientific">Streptococcus equinus JB1</name>
    <dbReference type="NCBI Taxonomy" id="1294274"/>
    <lineage>
        <taxon>Bacteria</taxon>
        <taxon>Bacillati</taxon>
        <taxon>Bacillota</taxon>
        <taxon>Bacilli</taxon>
        <taxon>Lactobacillales</taxon>
        <taxon>Streptococcaceae</taxon>
        <taxon>Streptococcus</taxon>
    </lineage>
</organism>
<dbReference type="EMBL" id="AUZH01000021">
    <property type="protein sequence ID" value="KFN87727.1"/>
    <property type="molecule type" value="Genomic_DNA"/>
</dbReference>
<sequence>MFVFRQIFEKNKHLLKQKRVKQFTKKMFLCKIRL</sequence>
<evidence type="ECO:0000313" key="1">
    <source>
        <dbReference type="EMBL" id="KFN87727.1"/>
    </source>
</evidence>
<reference evidence="1 2" key="1">
    <citation type="journal article" date="2014" name="Genome Announc.">
        <title>Draft Genome Sequences of Streptococcus bovis Strains ATCC 33317 and JB1.</title>
        <authorList>
            <person name="Benahmed F.H."/>
            <person name="Gopinath G.R."/>
            <person name="Harbottle H."/>
            <person name="Cotta M.A."/>
            <person name="Luo Y."/>
            <person name="Henderson C."/>
            <person name="Teri P."/>
            <person name="Soppet D."/>
            <person name="Rasmussen M."/>
            <person name="Whitehead T.R."/>
            <person name="Davidson M."/>
        </authorList>
    </citation>
    <scope>NUCLEOTIDE SEQUENCE [LARGE SCALE GENOMIC DNA]</scope>
    <source>
        <strain evidence="1 2">JB1</strain>
    </source>
</reference>
<accession>A0A091BVC8</accession>
<dbReference type="Proteomes" id="UP000029382">
    <property type="component" value="Unassembled WGS sequence"/>
</dbReference>
<evidence type="ECO:0000313" key="2">
    <source>
        <dbReference type="Proteomes" id="UP000029382"/>
    </source>
</evidence>
<dbReference type="AlphaFoldDB" id="A0A091BVC8"/>
<comment type="caution">
    <text evidence="1">The sequence shown here is derived from an EMBL/GenBank/DDBJ whole genome shotgun (WGS) entry which is preliminary data.</text>
</comment>
<name>A0A091BVC8_STREI</name>
<protein>
    <submittedName>
        <fullName evidence="1">Uncharacterized protein</fullName>
    </submittedName>
</protein>
<gene>
    <name evidence="1" type="ORF">H702_06295</name>
</gene>